<feature type="signal peptide" evidence="7">
    <location>
        <begin position="1"/>
        <end position="23"/>
    </location>
</feature>
<dbReference type="Pfam" id="PF00214">
    <property type="entry name" value="Calc_CGRP_IAPP"/>
    <property type="match status" value="1"/>
</dbReference>
<keyword evidence="9" id="KW-1185">Reference proteome</keyword>
<reference evidence="8" key="1">
    <citation type="journal article" date="2023" name="Science">
        <title>Genome structures resolve the early diversification of teleost fishes.</title>
        <authorList>
            <person name="Parey E."/>
            <person name="Louis A."/>
            <person name="Montfort J."/>
            <person name="Bouchez O."/>
            <person name="Roques C."/>
            <person name="Iampietro C."/>
            <person name="Lluch J."/>
            <person name="Castinel A."/>
            <person name="Donnadieu C."/>
            <person name="Desvignes T."/>
            <person name="Floi Bucao C."/>
            <person name="Jouanno E."/>
            <person name="Wen M."/>
            <person name="Mejri S."/>
            <person name="Dirks R."/>
            <person name="Jansen H."/>
            <person name="Henkel C."/>
            <person name="Chen W.J."/>
            <person name="Zahm M."/>
            <person name="Cabau C."/>
            <person name="Klopp C."/>
            <person name="Thompson A.W."/>
            <person name="Robinson-Rechavi M."/>
            <person name="Braasch I."/>
            <person name="Lecointre G."/>
            <person name="Bobe J."/>
            <person name="Postlethwait J.H."/>
            <person name="Berthelot C."/>
            <person name="Roest Crollius H."/>
            <person name="Guiguen Y."/>
        </authorList>
    </citation>
    <scope>NUCLEOTIDE SEQUENCE</scope>
    <source>
        <strain evidence="8">Concon-B</strain>
    </source>
</reference>
<name>A0A9Q1DIB4_CONCO</name>
<dbReference type="InterPro" id="IPR051665">
    <property type="entry name" value="Adrenomedullin-reg_peptide"/>
</dbReference>
<comment type="subcellular location">
    <subcellularLocation>
        <location evidence="1">Secreted</location>
    </subcellularLocation>
</comment>
<comment type="similarity">
    <text evidence="2">Belongs to the adrenomedullin family.</text>
</comment>
<evidence type="ECO:0000256" key="1">
    <source>
        <dbReference type="ARBA" id="ARBA00004613"/>
    </source>
</evidence>
<dbReference type="EMBL" id="JAFJMO010000007">
    <property type="protein sequence ID" value="KAJ8271504.1"/>
    <property type="molecule type" value="Genomic_DNA"/>
</dbReference>
<keyword evidence="3" id="KW-0964">Secreted</keyword>
<accession>A0A9Q1DIB4</accession>
<evidence type="ECO:0000256" key="3">
    <source>
        <dbReference type="ARBA" id="ARBA00022525"/>
    </source>
</evidence>
<evidence type="ECO:0000256" key="6">
    <source>
        <dbReference type="PIRSR" id="PIRSR621116-50"/>
    </source>
</evidence>
<dbReference type="GO" id="GO:0005179">
    <property type="term" value="F:hormone activity"/>
    <property type="evidence" value="ECO:0007669"/>
    <property type="project" value="InterPro"/>
</dbReference>
<dbReference type="OrthoDB" id="8771893at2759"/>
<evidence type="ECO:0008006" key="10">
    <source>
        <dbReference type="Google" id="ProtNLM"/>
    </source>
</evidence>
<dbReference type="PANTHER" id="PTHR23414:SF3">
    <property type="entry name" value="PRO-ADRENOMEDULLIN"/>
    <property type="match status" value="1"/>
</dbReference>
<comment type="caution">
    <text evidence="8">The sequence shown here is derived from an EMBL/GenBank/DDBJ whole genome shotgun (WGS) entry which is preliminary data.</text>
</comment>
<keyword evidence="5 6" id="KW-1015">Disulfide bond</keyword>
<evidence type="ECO:0000313" key="8">
    <source>
        <dbReference type="EMBL" id="KAJ8271504.1"/>
    </source>
</evidence>
<sequence length="162" mass="18250">MKLLLQTFFCWWFLASVAPAVDSAKLDLSSVMKKRLSTWLQSRTKRALHGVPAESDPASVQFVRPEDVKDTLKPHSSTDISIRAKRNKGSVNQNRRTGCAFLPTCTVHELAHRIHQWNTQLKVDNAPSEKISPGGYGRRRRSLLRHIAAAPGDLRQLKQVKS</sequence>
<dbReference type="GO" id="GO:0005615">
    <property type="term" value="C:extracellular space"/>
    <property type="evidence" value="ECO:0007669"/>
    <property type="project" value="TreeGrafter"/>
</dbReference>
<dbReference type="PANTHER" id="PTHR23414">
    <property type="entry name" value="ADRENOMEDULLIN, ADM"/>
    <property type="match status" value="1"/>
</dbReference>
<proteinExistence type="inferred from homology"/>
<dbReference type="GO" id="GO:0010460">
    <property type="term" value="P:positive regulation of heart rate"/>
    <property type="evidence" value="ECO:0007669"/>
    <property type="project" value="TreeGrafter"/>
</dbReference>
<dbReference type="GO" id="GO:1990410">
    <property type="term" value="P:adrenomedullin receptor signaling pathway"/>
    <property type="evidence" value="ECO:0007669"/>
    <property type="project" value="TreeGrafter"/>
</dbReference>
<feature type="chain" id="PRO_5040469883" description="Adrenomedullin" evidence="7">
    <location>
        <begin position="24"/>
        <end position="162"/>
    </location>
</feature>
<feature type="disulfide bond" evidence="6">
    <location>
        <begin position="99"/>
        <end position="105"/>
    </location>
</feature>
<evidence type="ECO:0000256" key="2">
    <source>
        <dbReference type="ARBA" id="ARBA00010575"/>
    </source>
</evidence>
<evidence type="ECO:0000313" key="9">
    <source>
        <dbReference type="Proteomes" id="UP001152803"/>
    </source>
</evidence>
<protein>
    <recommendedName>
        <fullName evidence="10">Adrenomedullin</fullName>
    </recommendedName>
</protein>
<evidence type="ECO:0000256" key="7">
    <source>
        <dbReference type="SAM" id="SignalP"/>
    </source>
</evidence>
<dbReference type="AlphaFoldDB" id="A0A9Q1DIB4"/>
<dbReference type="Proteomes" id="UP001152803">
    <property type="component" value="Unassembled WGS sequence"/>
</dbReference>
<dbReference type="GO" id="GO:0031700">
    <property type="term" value="F:adrenomedullin receptor binding"/>
    <property type="evidence" value="ECO:0007669"/>
    <property type="project" value="TreeGrafter"/>
</dbReference>
<dbReference type="GO" id="GO:0003073">
    <property type="term" value="P:regulation of systemic arterial blood pressure"/>
    <property type="evidence" value="ECO:0007669"/>
    <property type="project" value="TreeGrafter"/>
</dbReference>
<organism evidence="8 9">
    <name type="scientific">Conger conger</name>
    <name type="common">Conger eel</name>
    <name type="synonym">Muraena conger</name>
    <dbReference type="NCBI Taxonomy" id="82655"/>
    <lineage>
        <taxon>Eukaryota</taxon>
        <taxon>Metazoa</taxon>
        <taxon>Chordata</taxon>
        <taxon>Craniata</taxon>
        <taxon>Vertebrata</taxon>
        <taxon>Euteleostomi</taxon>
        <taxon>Actinopterygii</taxon>
        <taxon>Neopterygii</taxon>
        <taxon>Teleostei</taxon>
        <taxon>Anguilliformes</taxon>
        <taxon>Congridae</taxon>
        <taxon>Conger</taxon>
    </lineage>
</organism>
<gene>
    <name evidence="8" type="ORF">COCON_G00103630</name>
</gene>
<keyword evidence="4 7" id="KW-0732">Signal</keyword>
<evidence type="ECO:0000256" key="5">
    <source>
        <dbReference type="ARBA" id="ARBA00023157"/>
    </source>
</evidence>
<evidence type="ECO:0000256" key="4">
    <source>
        <dbReference type="ARBA" id="ARBA00022729"/>
    </source>
</evidence>
<dbReference type="InterPro" id="IPR021116">
    <property type="entry name" value="Calcitonin/adrenomedullin"/>
</dbReference>
<dbReference type="GO" id="GO:0007189">
    <property type="term" value="P:adenylate cyclase-activating G protein-coupled receptor signaling pathway"/>
    <property type="evidence" value="ECO:0007669"/>
    <property type="project" value="TreeGrafter"/>
</dbReference>